<organism evidence="1 2">
    <name type="scientific">Jezberella montanilacus</name>
    <dbReference type="NCBI Taxonomy" id="323426"/>
    <lineage>
        <taxon>Bacteria</taxon>
        <taxon>Pseudomonadati</taxon>
        <taxon>Pseudomonadota</taxon>
        <taxon>Betaproteobacteria</taxon>
        <taxon>Burkholderiales</taxon>
        <taxon>Alcaligenaceae</taxon>
        <taxon>Jezberella</taxon>
    </lineage>
</organism>
<dbReference type="Proteomes" id="UP000238308">
    <property type="component" value="Unassembled WGS sequence"/>
</dbReference>
<proteinExistence type="predicted"/>
<protein>
    <submittedName>
        <fullName evidence="1">Putative ABC transport system substrate-binding protein</fullName>
    </submittedName>
</protein>
<dbReference type="EMBL" id="PVTV01000011">
    <property type="protein sequence ID" value="PRY99455.1"/>
    <property type="molecule type" value="Genomic_DNA"/>
</dbReference>
<reference evidence="1 2" key="1">
    <citation type="submission" date="2018-03" db="EMBL/GenBank/DDBJ databases">
        <title>Genomic Encyclopedia of Type Strains, Phase III (KMG-III): the genomes of soil and plant-associated and newly described type strains.</title>
        <authorList>
            <person name="Whitman W."/>
        </authorList>
    </citation>
    <scope>NUCLEOTIDE SEQUENCE [LARGE SCALE GENOMIC DNA]</scope>
    <source>
        <strain evidence="1 2">MWH-P2sevCIIIb</strain>
    </source>
</reference>
<dbReference type="PANTHER" id="PTHR35271">
    <property type="entry name" value="ABC TRANSPORTER, SUBSTRATE-BINDING LIPOPROTEIN-RELATED"/>
    <property type="match status" value="1"/>
</dbReference>
<sequence>MQRREWFKLITGGFTLAAWRSAGSAEIVRKIGLLIINAGYENEWDALLKRLAGLGWEDGKNIKIIYKYAQNDMSRIPQLAQELVAEKVELIAAQSTIGALIASKVVGGLPIVGVGMFDPIASGAVTNLAKPGGYITGTSYLANDITLKTLELVRLVLPEAKNIAILINPNGTMRNYLVDLFDQQSPSLGFQNTNFFAGTESEITDAFGKMAVGQFDATVICQNPFYAQQRLQLADLGIRHKLPTFAQWGRYVEDGVLASYGNDITSTYPETAKFIDQILRGGSIANMPIEQSSTFEMAINLKTADKLGVTISSELKLRANKLIQ</sequence>
<dbReference type="SUPFAM" id="SSF53822">
    <property type="entry name" value="Periplasmic binding protein-like I"/>
    <property type="match status" value="1"/>
</dbReference>
<dbReference type="Pfam" id="PF04392">
    <property type="entry name" value="ABC_sub_bind"/>
    <property type="match status" value="1"/>
</dbReference>
<dbReference type="CDD" id="cd06325">
    <property type="entry name" value="PBP1_ABC_unchar_transporter"/>
    <property type="match status" value="1"/>
</dbReference>
<dbReference type="InterPro" id="IPR028082">
    <property type="entry name" value="Peripla_BP_I"/>
</dbReference>
<dbReference type="PANTHER" id="PTHR35271:SF1">
    <property type="entry name" value="ABC TRANSPORTER, SUBSTRATE-BINDING LIPOPROTEIN"/>
    <property type="match status" value="1"/>
</dbReference>
<evidence type="ECO:0000313" key="1">
    <source>
        <dbReference type="EMBL" id="PRY99455.1"/>
    </source>
</evidence>
<keyword evidence="2" id="KW-1185">Reference proteome</keyword>
<dbReference type="RefSeq" id="WP_106226751.1">
    <property type="nucleotide sequence ID" value="NZ_PVTV01000011.1"/>
</dbReference>
<accession>A0A2T0XKL0</accession>
<dbReference type="Gene3D" id="3.40.50.2300">
    <property type="match status" value="2"/>
</dbReference>
<dbReference type="AlphaFoldDB" id="A0A2T0XKL0"/>
<gene>
    <name evidence="1" type="ORF">BCM14_0901</name>
</gene>
<evidence type="ECO:0000313" key="2">
    <source>
        <dbReference type="Proteomes" id="UP000238308"/>
    </source>
</evidence>
<name>A0A2T0XKL0_9BURK</name>
<dbReference type="OrthoDB" id="9776955at2"/>
<dbReference type="InterPro" id="IPR007487">
    <property type="entry name" value="ABC_transpt-TYRBP-like"/>
</dbReference>
<comment type="caution">
    <text evidence="1">The sequence shown here is derived from an EMBL/GenBank/DDBJ whole genome shotgun (WGS) entry which is preliminary data.</text>
</comment>